<keyword evidence="1" id="KW-0472">Membrane</keyword>
<organism evidence="2 3">
    <name type="scientific">Mariniflexile litorale</name>
    <dbReference type="NCBI Taxonomy" id="3045158"/>
    <lineage>
        <taxon>Bacteria</taxon>
        <taxon>Pseudomonadati</taxon>
        <taxon>Bacteroidota</taxon>
        <taxon>Flavobacteriia</taxon>
        <taxon>Flavobacteriales</taxon>
        <taxon>Flavobacteriaceae</taxon>
        <taxon>Mariniflexile</taxon>
    </lineage>
</organism>
<reference evidence="2" key="1">
    <citation type="submission" date="2024-04" db="EMBL/GenBank/DDBJ databases">
        <title>Mariniflexile litorale, isolated from the shallow sediments of the Sea of Japan.</title>
        <authorList>
            <person name="Romanenko L."/>
            <person name="Isaeva M."/>
        </authorList>
    </citation>
    <scope>NUCLEOTIDE SEQUENCE [LARGE SCALE GENOMIC DNA]</scope>
    <source>
        <strain evidence="2">KMM 9835</strain>
    </source>
</reference>
<keyword evidence="1" id="KW-1133">Transmembrane helix</keyword>
<keyword evidence="1" id="KW-0812">Transmembrane</keyword>
<dbReference type="KEGG" id="mlil:QLS71_001960"/>
<name>A0AAU7EH66_9FLAO</name>
<evidence type="ECO:0000313" key="2">
    <source>
        <dbReference type="EMBL" id="XBL14792.1"/>
    </source>
</evidence>
<dbReference type="Proteomes" id="UP001224325">
    <property type="component" value="Chromosome"/>
</dbReference>
<proteinExistence type="predicted"/>
<sequence length="116" mass="13749">MKILIKIGIALFLVLIGYFCFLYFAHYSEGIRAGELVKFSKKGMFIKTWEGQISQGVSESLQFEFSVEDKEEQVKNDLMNLQGKYVKLHYFERYKTFFWLGDTKYFITKVEITQQN</sequence>
<gene>
    <name evidence="2" type="ORF">QLS71_001960</name>
</gene>
<dbReference type="EMBL" id="CP155618">
    <property type="protein sequence ID" value="XBL14792.1"/>
    <property type="molecule type" value="Genomic_DNA"/>
</dbReference>
<dbReference type="RefSeq" id="WP_308991212.1">
    <property type="nucleotide sequence ID" value="NZ_CP155618.1"/>
</dbReference>
<keyword evidence="3" id="KW-1185">Reference proteome</keyword>
<dbReference type="AlphaFoldDB" id="A0AAU7EH66"/>
<evidence type="ECO:0000313" key="3">
    <source>
        <dbReference type="Proteomes" id="UP001224325"/>
    </source>
</evidence>
<feature type="transmembrane region" description="Helical" evidence="1">
    <location>
        <begin position="7"/>
        <end position="25"/>
    </location>
</feature>
<evidence type="ECO:0000256" key="1">
    <source>
        <dbReference type="SAM" id="Phobius"/>
    </source>
</evidence>
<accession>A0AAU7EH66</accession>
<protein>
    <submittedName>
        <fullName evidence="2">6-phosphogluconate dehydrogenase</fullName>
    </submittedName>
</protein>